<name>A0A662ZYY2_PHOVU</name>
<dbReference type="SMART" id="SM00825">
    <property type="entry name" value="PKS_KS"/>
    <property type="match status" value="1"/>
</dbReference>
<dbReference type="AlphaFoldDB" id="A0A662ZYY2"/>
<dbReference type="InterPro" id="IPR000794">
    <property type="entry name" value="Beta-ketoacyl_synthase"/>
</dbReference>
<dbReference type="InterPro" id="IPR020615">
    <property type="entry name" value="Thiolase_acyl_enz_int_AS"/>
</dbReference>
<dbReference type="PANTHER" id="PTHR11712">
    <property type="entry name" value="POLYKETIDE SYNTHASE-RELATED"/>
    <property type="match status" value="1"/>
</dbReference>
<evidence type="ECO:0000256" key="3">
    <source>
        <dbReference type="RuleBase" id="RU003694"/>
    </source>
</evidence>
<dbReference type="EC" id="2.3.1.179" evidence="5"/>
<feature type="domain" description="Ketosynthase family 3 (KS3)" evidence="4">
    <location>
        <begin position="1"/>
        <end position="371"/>
    </location>
</feature>
<accession>A0A662ZYY2</accession>
<evidence type="ECO:0000313" key="5">
    <source>
        <dbReference type="EMBL" id="TSE48446.1"/>
    </source>
</evidence>
<comment type="similarity">
    <text evidence="1 3">Belongs to the thiolase-like superfamily. Beta-ketoacyl-ACP synthases family.</text>
</comment>
<dbReference type="GO" id="GO:0004315">
    <property type="term" value="F:3-oxoacyl-[acyl-carrier-protein] synthase activity"/>
    <property type="evidence" value="ECO:0007669"/>
    <property type="project" value="UniProtKB-EC"/>
</dbReference>
<protein>
    <submittedName>
        <fullName evidence="5">3-oxoacyl-(Acyl-carrier-protein) synthase 2</fullName>
        <ecNumber evidence="5">2.3.1.179</ecNumber>
    </submittedName>
</protein>
<dbReference type="InterPro" id="IPR016039">
    <property type="entry name" value="Thiolase-like"/>
</dbReference>
<dbReference type="InterPro" id="IPR020841">
    <property type="entry name" value="PKS_Beta-ketoAc_synthase_dom"/>
</dbReference>
<dbReference type="Gene3D" id="3.40.47.10">
    <property type="match status" value="1"/>
</dbReference>
<dbReference type="Pfam" id="PF00109">
    <property type="entry name" value="ketoacyl-synt"/>
    <property type="match status" value="1"/>
</dbReference>
<evidence type="ECO:0000256" key="2">
    <source>
        <dbReference type="ARBA" id="ARBA00022679"/>
    </source>
</evidence>
<dbReference type="InterPro" id="IPR014031">
    <property type="entry name" value="Ketoacyl_synth_C"/>
</dbReference>
<dbReference type="SUPFAM" id="SSF53901">
    <property type="entry name" value="Thiolase-like"/>
    <property type="match status" value="2"/>
</dbReference>
<dbReference type="GO" id="GO:0006633">
    <property type="term" value="P:fatty acid biosynthetic process"/>
    <property type="evidence" value="ECO:0007669"/>
    <property type="project" value="TreeGrafter"/>
</dbReference>
<dbReference type="Proteomes" id="UP000408523">
    <property type="component" value="Unassembled WGS sequence"/>
</dbReference>
<dbReference type="PANTHER" id="PTHR11712:SF336">
    <property type="entry name" value="3-OXOACYL-[ACYL-CARRIER-PROTEIN] SYNTHASE, MITOCHONDRIAL"/>
    <property type="match status" value="1"/>
</dbReference>
<organism evidence="5 6">
    <name type="scientific">Phocaeicola vulgatus</name>
    <name type="common">Bacteroides vulgatus</name>
    <dbReference type="NCBI Taxonomy" id="821"/>
    <lineage>
        <taxon>Bacteria</taxon>
        <taxon>Pseudomonadati</taxon>
        <taxon>Bacteroidota</taxon>
        <taxon>Bacteroidia</taxon>
        <taxon>Bacteroidales</taxon>
        <taxon>Bacteroidaceae</taxon>
        <taxon>Phocaeicola</taxon>
    </lineage>
</organism>
<dbReference type="RefSeq" id="WP_143888465.1">
    <property type="nucleotide sequence ID" value="NZ_RWHZ01000028.1"/>
</dbReference>
<evidence type="ECO:0000313" key="6">
    <source>
        <dbReference type="Proteomes" id="UP000408523"/>
    </source>
</evidence>
<sequence length="371" mass="40512">MITITGVGLVTCLGNNSFQNFINFQKGICGIQKIQKFDTHNYHLKKAYEITNYSKSNCIKSWIITTITEALSESGDVIDNNTIIVIGTGLRNIRSYEESIISGKSFFYEDLDFKKFLVDEFPKVKDVISLSNACSSSLYALSLGLDLLNLQLADKVVIVGADCISMAMHALDDRVSSSKPQVIKSFDKNRSGVLLGEGAAAIILKNNIYEADEANDKIYIKSIALSCDAFHETQPCSQMIEKTIRNAINKANLSPHDVDIVFTHGTGTILNDVSEGKAISAVFYDCNTSTFITGLKPMIGHTSGASGLMSLIAGYMSLKKNVIIPFVNLKQPIDEIENMQFVDFSIPKKLNVAEINAFGFGGLNAVAIIGK</sequence>
<evidence type="ECO:0000256" key="1">
    <source>
        <dbReference type="ARBA" id="ARBA00008467"/>
    </source>
</evidence>
<comment type="caution">
    <text evidence="5">The sequence shown here is derived from an EMBL/GenBank/DDBJ whole genome shotgun (WGS) entry which is preliminary data.</text>
</comment>
<dbReference type="InterPro" id="IPR014030">
    <property type="entry name" value="Ketoacyl_synth_N"/>
</dbReference>
<keyword evidence="5" id="KW-0012">Acyltransferase</keyword>
<dbReference type="EMBL" id="RWHZ01000028">
    <property type="protein sequence ID" value="TSE48446.1"/>
    <property type="molecule type" value="Genomic_DNA"/>
</dbReference>
<proteinExistence type="inferred from homology"/>
<dbReference type="PROSITE" id="PS52004">
    <property type="entry name" value="KS3_2"/>
    <property type="match status" value="1"/>
</dbReference>
<gene>
    <name evidence="5" type="primary">fabF_4</name>
    <name evidence="5" type="ORF">EH214_02325</name>
</gene>
<evidence type="ECO:0000259" key="4">
    <source>
        <dbReference type="PROSITE" id="PS52004"/>
    </source>
</evidence>
<keyword evidence="2 3" id="KW-0808">Transferase</keyword>
<reference evidence="5 6" key="1">
    <citation type="journal article" date="2019" name="Nat. Commun.">
        <title>Gram positive-like bacteriocins with broad spectrum anti-Bacteroidales activity encoded on mobile elements of the human gut microbiota.</title>
        <authorList>
            <person name="Bechon N."/>
            <person name="Coyne M.J.Jr."/>
            <person name="Laclare-Mceneany V."/>
            <person name="Chatzidaki-Livanis M."/>
            <person name="Ghigo J.-M."/>
            <person name="Comstock L.E."/>
        </authorList>
    </citation>
    <scope>NUCLEOTIDE SEQUENCE [LARGE SCALE GENOMIC DNA]</scope>
    <source>
        <strain evidence="5 6">CL01T12C17</strain>
    </source>
</reference>
<dbReference type="Pfam" id="PF02801">
    <property type="entry name" value="Ketoacyl-synt_C"/>
    <property type="match status" value="1"/>
</dbReference>
<dbReference type="PROSITE" id="PS00098">
    <property type="entry name" value="THIOLASE_1"/>
    <property type="match status" value="1"/>
</dbReference>